<name>A0A484L5W3_9ASTE</name>
<dbReference type="EMBL" id="OOIL02001045">
    <property type="protein sequence ID" value="VFQ71594.1"/>
    <property type="molecule type" value="Genomic_DNA"/>
</dbReference>
<accession>A0A484L5W3</accession>
<evidence type="ECO:0000313" key="1">
    <source>
        <dbReference type="EMBL" id="VFQ71594.1"/>
    </source>
</evidence>
<evidence type="ECO:0000313" key="2">
    <source>
        <dbReference type="Proteomes" id="UP000595140"/>
    </source>
</evidence>
<organism evidence="1 2">
    <name type="scientific">Cuscuta campestris</name>
    <dbReference type="NCBI Taxonomy" id="132261"/>
    <lineage>
        <taxon>Eukaryota</taxon>
        <taxon>Viridiplantae</taxon>
        <taxon>Streptophyta</taxon>
        <taxon>Embryophyta</taxon>
        <taxon>Tracheophyta</taxon>
        <taxon>Spermatophyta</taxon>
        <taxon>Magnoliopsida</taxon>
        <taxon>eudicotyledons</taxon>
        <taxon>Gunneridae</taxon>
        <taxon>Pentapetalae</taxon>
        <taxon>asterids</taxon>
        <taxon>lamiids</taxon>
        <taxon>Solanales</taxon>
        <taxon>Convolvulaceae</taxon>
        <taxon>Cuscuteae</taxon>
        <taxon>Cuscuta</taxon>
        <taxon>Cuscuta subgen. Grammica</taxon>
        <taxon>Cuscuta sect. Cleistogrammica</taxon>
    </lineage>
</organism>
<protein>
    <submittedName>
        <fullName evidence="1">Uncharacterized protein</fullName>
    </submittedName>
</protein>
<dbReference type="Proteomes" id="UP000595140">
    <property type="component" value="Unassembled WGS sequence"/>
</dbReference>
<reference evidence="1 2" key="1">
    <citation type="submission" date="2018-04" db="EMBL/GenBank/DDBJ databases">
        <authorList>
            <person name="Vogel A."/>
        </authorList>
    </citation>
    <scope>NUCLEOTIDE SEQUENCE [LARGE SCALE GENOMIC DNA]</scope>
</reference>
<dbReference type="AlphaFoldDB" id="A0A484L5W3"/>
<proteinExistence type="predicted"/>
<sequence length="145" mass="16586">MNDPICMSDLGRLLSLDANLVATQFADSLIRVTRFGYYSNNSTIARLDHHRKDSDEVEADDTICSSEQRHLFNLNDSDDEDLIPRSIKRKKAKPIVSILQARLRFSYFRTSAGSAEIDLCRKQQLEDSRTLPTTTSKKSRLCIWC</sequence>
<dbReference type="OrthoDB" id="1835280at2759"/>
<gene>
    <name evidence="1" type="ORF">CCAM_LOCUS13370</name>
</gene>
<keyword evidence="2" id="KW-1185">Reference proteome</keyword>